<organism evidence="1">
    <name type="scientific">Mucochytrium quahogii</name>
    <dbReference type="NCBI Taxonomy" id="96639"/>
    <lineage>
        <taxon>Eukaryota</taxon>
        <taxon>Sar</taxon>
        <taxon>Stramenopiles</taxon>
        <taxon>Bigyra</taxon>
        <taxon>Labyrinthulomycetes</taxon>
        <taxon>Thraustochytrida</taxon>
        <taxon>Thraustochytriidae</taxon>
        <taxon>Mucochytrium</taxon>
    </lineage>
</organism>
<evidence type="ECO:0000313" key="1">
    <source>
        <dbReference type="EMBL" id="CAD9689049.1"/>
    </source>
</evidence>
<dbReference type="PANTHER" id="PTHR43431">
    <property type="entry name" value="OXIDOREDUCTASE, SHORT CHAIN DEHYDROGENASE/REDUCTASE FAMILY (AFU_ORTHOLOGUE AFUA_5G14000)"/>
    <property type="match status" value="1"/>
</dbReference>
<dbReference type="InterPro" id="IPR036291">
    <property type="entry name" value="NAD(P)-bd_dom_sf"/>
</dbReference>
<dbReference type="Pfam" id="PF00106">
    <property type="entry name" value="adh_short"/>
    <property type="match status" value="1"/>
</dbReference>
<proteinExistence type="predicted"/>
<accession>A0A7S2S487</accession>
<reference evidence="1" key="1">
    <citation type="submission" date="2021-01" db="EMBL/GenBank/DDBJ databases">
        <authorList>
            <person name="Corre E."/>
            <person name="Pelletier E."/>
            <person name="Niang G."/>
            <person name="Scheremetjew M."/>
            <person name="Finn R."/>
            <person name="Kale V."/>
            <person name="Holt S."/>
            <person name="Cochrane G."/>
            <person name="Meng A."/>
            <person name="Brown T."/>
            <person name="Cohen L."/>
        </authorList>
    </citation>
    <scope>NUCLEOTIDE SEQUENCE</scope>
    <source>
        <strain evidence="1">NY070348D</strain>
    </source>
</reference>
<dbReference type="Gene3D" id="3.40.50.720">
    <property type="entry name" value="NAD(P)-binding Rossmann-like Domain"/>
    <property type="match status" value="1"/>
</dbReference>
<name>A0A7S2S487_9STRA</name>
<evidence type="ECO:0008006" key="2">
    <source>
        <dbReference type="Google" id="ProtNLM"/>
    </source>
</evidence>
<dbReference type="PANTHER" id="PTHR43431:SF7">
    <property type="entry name" value="OXIDOREDUCTASE, SHORT CHAIN DEHYDROGENASE_REDUCTASE FAMILY (AFU_ORTHOLOGUE AFUA_5G14000)"/>
    <property type="match status" value="1"/>
</dbReference>
<sequence length="260" mass="28644">MKRVSKISEQIAHKKDYESVKVCLVVGAGDATGAAVARRFARERYTVCVVRRKKESLTKLVEEIQSNGGHAVAFGCDARQESEVVDLISRIESDIGPIEIAVHNIGANVRFGIAETTARVYRKVWEMAAFSAFLTGREVAKAMKPRQRGTIIFTGATASIRGKDGFAAFSGAKHATRALSQAMARELGPIGIHVAHVVVDGPIDTAFISGLLGESRVEDMRRTYSILNPNDIADSYWFLHTQPPSAWTWELDLRPWTEPF</sequence>
<dbReference type="PRINTS" id="PR00081">
    <property type="entry name" value="GDHRDH"/>
</dbReference>
<dbReference type="EMBL" id="HBHK01016109">
    <property type="protein sequence ID" value="CAD9689049.1"/>
    <property type="molecule type" value="Transcribed_RNA"/>
</dbReference>
<dbReference type="AlphaFoldDB" id="A0A7S2S487"/>
<dbReference type="InterPro" id="IPR002347">
    <property type="entry name" value="SDR_fam"/>
</dbReference>
<dbReference type="CDD" id="cd05373">
    <property type="entry name" value="SDR_c10"/>
    <property type="match status" value="1"/>
</dbReference>
<dbReference type="SUPFAM" id="SSF51735">
    <property type="entry name" value="NAD(P)-binding Rossmann-fold domains"/>
    <property type="match status" value="1"/>
</dbReference>
<gene>
    <name evidence="1" type="ORF">QSP1433_LOCUS10107</name>
</gene>
<protein>
    <recommendedName>
        <fullName evidence="2">Short-chain dehydrogenase</fullName>
    </recommendedName>
</protein>